<dbReference type="Proteomes" id="UP001626550">
    <property type="component" value="Unassembled WGS sequence"/>
</dbReference>
<protein>
    <submittedName>
        <fullName evidence="2">Uncharacterized protein</fullName>
    </submittedName>
</protein>
<organism evidence="2 3">
    <name type="scientific">Cichlidogyrus casuarinus</name>
    <dbReference type="NCBI Taxonomy" id="1844966"/>
    <lineage>
        <taxon>Eukaryota</taxon>
        <taxon>Metazoa</taxon>
        <taxon>Spiralia</taxon>
        <taxon>Lophotrochozoa</taxon>
        <taxon>Platyhelminthes</taxon>
        <taxon>Monogenea</taxon>
        <taxon>Monopisthocotylea</taxon>
        <taxon>Dactylogyridea</taxon>
        <taxon>Ancyrocephalidae</taxon>
        <taxon>Cichlidogyrus</taxon>
    </lineage>
</organism>
<name>A0ABD2QBK8_9PLAT</name>
<gene>
    <name evidence="2" type="ORF">Ciccas_004589</name>
</gene>
<comment type="caution">
    <text evidence="2">The sequence shown here is derived from an EMBL/GenBank/DDBJ whole genome shotgun (WGS) entry which is preliminary data.</text>
</comment>
<evidence type="ECO:0000313" key="2">
    <source>
        <dbReference type="EMBL" id="KAL3316768.1"/>
    </source>
</evidence>
<keyword evidence="1" id="KW-1133">Transmembrane helix</keyword>
<dbReference type="AlphaFoldDB" id="A0ABD2QBK8"/>
<sequence>MVNLSHGPAMLPPAVIPLSFLGVHMTGVLNPLIVLVCCSCWRQKLELISVRGAQSLGQIISRKFGQAKNFLLLRFKRDCSNEQLIPTSGKGDD</sequence>
<keyword evidence="1" id="KW-0472">Membrane</keyword>
<evidence type="ECO:0000313" key="3">
    <source>
        <dbReference type="Proteomes" id="UP001626550"/>
    </source>
</evidence>
<keyword evidence="1" id="KW-0812">Transmembrane</keyword>
<dbReference type="EMBL" id="JBJKFK010000485">
    <property type="protein sequence ID" value="KAL3316768.1"/>
    <property type="molecule type" value="Genomic_DNA"/>
</dbReference>
<evidence type="ECO:0000256" key="1">
    <source>
        <dbReference type="SAM" id="Phobius"/>
    </source>
</evidence>
<reference evidence="2 3" key="1">
    <citation type="submission" date="2024-11" db="EMBL/GenBank/DDBJ databases">
        <title>Adaptive evolution of stress response genes in parasites aligns with host niche diversity.</title>
        <authorList>
            <person name="Hahn C."/>
            <person name="Resl P."/>
        </authorList>
    </citation>
    <scope>NUCLEOTIDE SEQUENCE [LARGE SCALE GENOMIC DNA]</scope>
    <source>
        <strain evidence="2">EGGRZ-B1_66</strain>
        <tissue evidence="2">Body</tissue>
    </source>
</reference>
<accession>A0ABD2QBK8</accession>
<feature type="transmembrane region" description="Helical" evidence="1">
    <location>
        <begin position="20"/>
        <end position="41"/>
    </location>
</feature>
<proteinExistence type="predicted"/>
<keyword evidence="3" id="KW-1185">Reference proteome</keyword>